<sequence>MTPGASPKRPKANQPARIATVRREEFPGIWTGRTPGARTVASAGPHEVRSARPRLPRASHQKMENTHHKREGKRLPWRNRQRWQVLDSEERRLRPLPPAQGRPSDPEDAGLFPGARGASSRLEPRSSAPSAQQGGPELERSWGSWRSSAARGRRRSGGRGEASFCADPGGAPRPALQRFLSSALDLEGGEPRAQGARAAPLPPAPGAPGVFPLALGARIGVRNWGPGLGYGALIALPKGLGVFVHGARRPPRPALDAAAAAASPSSSAAARSPPSRPAQRLQLKADPAELIPEGH</sequence>
<dbReference type="Proteomes" id="UP000664991">
    <property type="component" value="Unassembled WGS sequence"/>
</dbReference>
<evidence type="ECO:0000313" key="3">
    <source>
        <dbReference type="Proteomes" id="UP000664991"/>
    </source>
</evidence>
<name>A0A836AQH1_SHEEP</name>
<comment type="caution">
    <text evidence="2">The sequence shown here is derived from an EMBL/GenBank/DDBJ whole genome shotgun (WGS) entry which is preliminary data.</text>
</comment>
<dbReference type="EMBL" id="JAEMGP010000001">
    <property type="protein sequence ID" value="KAG5216180.1"/>
    <property type="molecule type" value="Genomic_DNA"/>
</dbReference>
<feature type="compositionally biased region" description="Low complexity" evidence="1">
    <location>
        <begin position="141"/>
        <end position="150"/>
    </location>
</feature>
<feature type="compositionally biased region" description="Low complexity" evidence="1">
    <location>
        <begin position="254"/>
        <end position="273"/>
    </location>
</feature>
<feature type="region of interest" description="Disordered" evidence="1">
    <location>
        <begin position="252"/>
        <end position="295"/>
    </location>
</feature>
<accession>A0A836AQH1</accession>
<evidence type="ECO:0000313" key="2">
    <source>
        <dbReference type="EMBL" id="KAG5216180.1"/>
    </source>
</evidence>
<dbReference type="AlphaFoldDB" id="A0A836AQH1"/>
<feature type="compositionally biased region" description="Basic residues" evidence="1">
    <location>
        <begin position="51"/>
        <end position="60"/>
    </location>
</feature>
<organism evidence="2 3">
    <name type="scientific">Ovis aries</name>
    <name type="common">Sheep</name>
    <dbReference type="NCBI Taxonomy" id="9940"/>
    <lineage>
        <taxon>Eukaryota</taxon>
        <taxon>Metazoa</taxon>
        <taxon>Chordata</taxon>
        <taxon>Craniata</taxon>
        <taxon>Vertebrata</taxon>
        <taxon>Euteleostomi</taxon>
        <taxon>Mammalia</taxon>
        <taxon>Eutheria</taxon>
        <taxon>Laurasiatheria</taxon>
        <taxon>Artiodactyla</taxon>
        <taxon>Ruminantia</taxon>
        <taxon>Pecora</taxon>
        <taxon>Bovidae</taxon>
        <taxon>Caprinae</taxon>
        <taxon>Ovis</taxon>
    </lineage>
</organism>
<feature type="region of interest" description="Disordered" evidence="1">
    <location>
        <begin position="1"/>
        <end position="172"/>
    </location>
</feature>
<protein>
    <submittedName>
        <fullName evidence="2">Uncharacterized protein</fullName>
    </submittedName>
</protein>
<reference evidence="2 3" key="1">
    <citation type="submission" date="2020-12" db="EMBL/GenBank/DDBJ databases">
        <title>De novo assembly of Tibetan sheep genome.</title>
        <authorList>
            <person name="Li X."/>
        </authorList>
    </citation>
    <scope>NUCLEOTIDE SEQUENCE [LARGE SCALE GENOMIC DNA]</scope>
    <source>
        <tissue evidence="2">Heart</tissue>
    </source>
</reference>
<evidence type="ECO:0000256" key="1">
    <source>
        <dbReference type="SAM" id="MobiDB-lite"/>
    </source>
</evidence>
<gene>
    <name evidence="2" type="ORF">JEQ12_001756</name>
</gene>
<proteinExistence type="predicted"/>
<feature type="compositionally biased region" description="Basic residues" evidence="1">
    <location>
        <begin position="67"/>
        <end position="81"/>
    </location>
</feature>